<dbReference type="PANTHER" id="PTHR36442">
    <property type="entry name" value="CYCLIC-DI-AMP PHOSPHODIESTERASE PGPH"/>
    <property type="match status" value="1"/>
</dbReference>
<dbReference type="InterPro" id="IPR006675">
    <property type="entry name" value="HDIG_dom"/>
</dbReference>
<dbReference type="Pfam" id="PF07698">
    <property type="entry name" value="7TM-7TMR_HD"/>
    <property type="match status" value="1"/>
</dbReference>
<proteinExistence type="predicted"/>
<dbReference type="SMART" id="SM00471">
    <property type="entry name" value="HDc"/>
    <property type="match status" value="1"/>
</dbReference>
<dbReference type="OrthoDB" id="9806952at2"/>
<feature type="transmembrane region" description="Helical" evidence="1">
    <location>
        <begin position="315"/>
        <end position="334"/>
    </location>
</feature>
<feature type="transmembrane region" description="Helical" evidence="1">
    <location>
        <begin position="452"/>
        <end position="475"/>
    </location>
</feature>
<dbReference type="SUPFAM" id="SSF109604">
    <property type="entry name" value="HD-domain/PDEase-like"/>
    <property type="match status" value="1"/>
</dbReference>
<reference evidence="3 4" key="1">
    <citation type="submission" date="2019-03" db="EMBL/GenBank/DDBJ databases">
        <title>Genomic Encyclopedia of Type Strains, Phase IV (KMG-IV): sequencing the most valuable type-strain genomes for metagenomic binning, comparative biology and taxonomic classification.</title>
        <authorList>
            <person name="Goeker M."/>
        </authorList>
    </citation>
    <scope>NUCLEOTIDE SEQUENCE [LARGE SCALE GENOMIC DNA]</scope>
    <source>
        <strain evidence="3 4">DSM 23802</strain>
    </source>
</reference>
<sequence>MPSKGAVEMEKGKKKALFASNWLKQMEGWEYHPSIRYIMYVFLGLIMYLLLMGQVIPKTYELKEGQISPVTLNSPIRALDQWATDLKKKEAEKSVPEVYTKEDSILKDQINQLETMFDSILTIVKNTNLTSEQKKEQLKTAITIPIKEESIQAISTLSESRIKNLRNLSRSTLEFVMTDGDGINIKGLNEAYTKLDRYVQSNPYDNDPKIKNLAKELTKPFVKPNLFYNPDQTALLREEARSKVEPIYIKKDEMIVKEGQFIDKPTYERLKAAGLLKDTSTIWPHLGLFLLVSLLVLLLYFSIERMKPILHQNNSSLLMLFIIFLLTFISIRFVDFISGDSITSAKGYLAPVAFGVMLIALLINMKLAILSGAIFSVFVGLIFNQDQTMIFDFRYGFVALIGSTAGAFALGRIRQRSGILKTGFIVALFNFLSIAVVIMLTSQSYTLREVVFTLIYGVLSGLFSAVLTIGLLPFFETFFGILSPMKLIELSNPNHPLLRKLLIETPGTYHHSVIVGNLAEAAAEAIGADGLLARVGSYYHDVGKTKRPTFFIENQLNIANPHDRVAPHISKNIIVAHTRDGVEMLKEYKIPKPIQDIAMQHHGTSLLKYFYHKALQNSDKPIPESEYRYPGPKPQTKEAAIVGIADSVEAAVRSIQNPTNELIEETVRKIIKSKLDDGQLNECDLTLKELEIVSITILETLKGIFHSRIEYPDDKEIEENKKGAKLSS</sequence>
<dbReference type="AlphaFoldDB" id="A0A4R3KJX2"/>
<evidence type="ECO:0000259" key="2">
    <source>
        <dbReference type="SMART" id="SM00471"/>
    </source>
</evidence>
<evidence type="ECO:0000313" key="4">
    <source>
        <dbReference type="Proteomes" id="UP000295788"/>
    </source>
</evidence>
<protein>
    <recommendedName>
        <fullName evidence="2">HD/PDEase domain-containing protein</fullName>
    </recommendedName>
</protein>
<dbReference type="PANTHER" id="PTHR36442:SF1">
    <property type="entry name" value="CYCLIC-DI-AMP PHOSPHODIESTERASE PGPH"/>
    <property type="match status" value="1"/>
</dbReference>
<keyword evidence="1" id="KW-1133">Transmembrane helix</keyword>
<comment type="caution">
    <text evidence="3">The sequence shown here is derived from an EMBL/GenBank/DDBJ whole genome shotgun (WGS) entry which is preliminary data.</text>
</comment>
<dbReference type="Pfam" id="PF01966">
    <property type="entry name" value="HD"/>
    <property type="match status" value="1"/>
</dbReference>
<feature type="transmembrane region" description="Helical" evidence="1">
    <location>
        <begin position="354"/>
        <end position="383"/>
    </location>
</feature>
<feature type="transmembrane region" description="Helical" evidence="1">
    <location>
        <begin position="37"/>
        <end position="56"/>
    </location>
</feature>
<feature type="domain" description="HD/PDEase" evidence="2">
    <location>
        <begin position="504"/>
        <end position="660"/>
    </location>
</feature>
<feature type="transmembrane region" description="Helical" evidence="1">
    <location>
        <begin position="419"/>
        <end position="440"/>
    </location>
</feature>
<dbReference type="InterPro" id="IPR052722">
    <property type="entry name" value="PgpH_phosphodiesterase"/>
</dbReference>
<dbReference type="InterPro" id="IPR003607">
    <property type="entry name" value="HD/PDEase_dom"/>
</dbReference>
<keyword evidence="1" id="KW-0472">Membrane</keyword>
<gene>
    <name evidence="3" type="ORF">EDD72_10350</name>
</gene>
<keyword evidence="4" id="KW-1185">Reference proteome</keyword>
<dbReference type="InterPro" id="IPR011621">
    <property type="entry name" value="Metal-dep_PHydrolase_7TM_intra"/>
</dbReference>
<name>A0A4R3KJX2_9BACI</name>
<feature type="transmembrane region" description="Helical" evidence="1">
    <location>
        <begin position="282"/>
        <end position="303"/>
    </location>
</feature>
<keyword evidence="1" id="KW-0812">Transmembrane</keyword>
<dbReference type="Proteomes" id="UP000295788">
    <property type="component" value="Unassembled WGS sequence"/>
</dbReference>
<dbReference type="NCBIfam" id="TIGR00277">
    <property type="entry name" value="HDIG"/>
    <property type="match status" value="1"/>
</dbReference>
<dbReference type="Pfam" id="PF07697">
    <property type="entry name" value="7TMR-HDED"/>
    <property type="match status" value="1"/>
</dbReference>
<dbReference type="Gene3D" id="1.10.3210.10">
    <property type="entry name" value="Hypothetical protein af1432"/>
    <property type="match status" value="1"/>
</dbReference>
<accession>A0A4R3KJX2</accession>
<dbReference type="CDD" id="cd00077">
    <property type="entry name" value="HDc"/>
    <property type="match status" value="1"/>
</dbReference>
<dbReference type="EMBL" id="SMAB01000003">
    <property type="protein sequence ID" value="TCS83727.1"/>
    <property type="molecule type" value="Genomic_DNA"/>
</dbReference>
<dbReference type="InterPro" id="IPR011624">
    <property type="entry name" value="Metal-dep_PHydrolase_7TM_extra"/>
</dbReference>
<dbReference type="InterPro" id="IPR006674">
    <property type="entry name" value="HD_domain"/>
</dbReference>
<feature type="transmembrane region" description="Helical" evidence="1">
    <location>
        <begin position="395"/>
        <end position="413"/>
    </location>
</feature>
<organism evidence="3 4">
    <name type="scientific">Tepidibacillus fermentans</name>
    <dbReference type="NCBI Taxonomy" id="1281767"/>
    <lineage>
        <taxon>Bacteria</taxon>
        <taxon>Bacillati</taxon>
        <taxon>Bacillota</taxon>
        <taxon>Bacilli</taxon>
        <taxon>Bacillales</taxon>
        <taxon>Bacillaceae</taxon>
        <taxon>Tepidibacillus</taxon>
    </lineage>
</organism>
<evidence type="ECO:0000313" key="3">
    <source>
        <dbReference type="EMBL" id="TCS83727.1"/>
    </source>
</evidence>
<evidence type="ECO:0000256" key="1">
    <source>
        <dbReference type="SAM" id="Phobius"/>
    </source>
</evidence>